<sequence length="85" mass="8503">MKKNLLALLATLILTFAFSVNCFAAVSPSATVIPTDEEVTTGNGGGGNTSQTSPKTGANIALGFVAVVSAAGVALVSKKKFSEAE</sequence>
<name>A0ABR7F219_9FIRM</name>
<keyword evidence="1" id="KW-0472">Membrane</keyword>
<feature type="signal peptide" evidence="2">
    <location>
        <begin position="1"/>
        <end position="24"/>
    </location>
</feature>
<reference evidence="3 4" key="1">
    <citation type="submission" date="2020-08" db="EMBL/GenBank/DDBJ databases">
        <title>Genome public.</title>
        <authorList>
            <person name="Liu C."/>
            <person name="Sun Q."/>
        </authorList>
    </citation>
    <scope>NUCLEOTIDE SEQUENCE [LARGE SCALE GENOMIC DNA]</scope>
    <source>
        <strain evidence="3 4">BX4</strain>
    </source>
</reference>
<dbReference type="EMBL" id="JACOOZ010000001">
    <property type="protein sequence ID" value="MBC5666780.1"/>
    <property type="molecule type" value="Genomic_DNA"/>
</dbReference>
<feature type="chain" id="PRO_5046186492" description="Gram-positive cocci surface proteins LPxTG domain-containing protein" evidence="2">
    <location>
        <begin position="25"/>
        <end position="85"/>
    </location>
</feature>
<keyword evidence="1" id="KW-1133">Transmembrane helix</keyword>
<comment type="caution">
    <text evidence="3">The sequence shown here is derived from an EMBL/GenBank/DDBJ whole genome shotgun (WGS) entry which is preliminary data.</text>
</comment>
<keyword evidence="2" id="KW-0732">Signal</keyword>
<dbReference type="RefSeq" id="WP_118589233.1">
    <property type="nucleotide sequence ID" value="NZ_JACOOZ010000001.1"/>
</dbReference>
<protein>
    <recommendedName>
        <fullName evidence="5">Gram-positive cocci surface proteins LPxTG domain-containing protein</fullName>
    </recommendedName>
</protein>
<evidence type="ECO:0000256" key="2">
    <source>
        <dbReference type="SAM" id="SignalP"/>
    </source>
</evidence>
<accession>A0ABR7F219</accession>
<keyword evidence="4" id="KW-1185">Reference proteome</keyword>
<proteinExistence type="predicted"/>
<evidence type="ECO:0000256" key="1">
    <source>
        <dbReference type="SAM" id="Phobius"/>
    </source>
</evidence>
<evidence type="ECO:0008006" key="5">
    <source>
        <dbReference type="Google" id="ProtNLM"/>
    </source>
</evidence>
<dbReference type="Proteomes" id="UP000597877">
    <property type="component" value="Unassembled WGS sequence"/>
</dbReference>
<evidence type="ECO:0000313" key="3">
    <source>
        <dbReference type="EMBL" id="MBC5666780.1"/>
    </source>
</evidence>
<evidence type="ECO:0000313" key="4">
    <source>
        <dbReference type="Proteomes" id="UP000597877"/>
    </source>
</evidence>
<organism evidence="3 4">
    <name type="scientific">Eubacterium segne</name>
    <dbReference type="NCBI Taxonomy" id="2763045"/>
    <lineage>
        <taxon>Bacteria</taxon>
        <taxon>Bacillati</taxon>
        <taxon>Bacillota</taxon>
        <taxon>Clostridia</taxon>
        <taxon>Eubacteriales</taxon>
        <taxon>Eubacteriaceae</taxon>
        <taxon>Eubacterium</taxon>
    </lineage>
</organism>
<gene>
    <name evidence="3" type="ORF">H8S00_02070</name>
</gene>
<keyword evidence="1" id="KW-0812">Transmembrane</keyword>
<feature type="transmembrane region" description="Helical" evidence="1">
    <location>
        <begin position="57"/>
        <end position="76"/>
    </location>
</feature>